<dbReference type="OrthoDB" id="3945463at2759"/>
<name>A0A2T2N8P0_CORCC</name>
<proteinExistence type="predicted"/>
<accession>A0A2T2N8P0</accession>
<evidence type="ECO:0000313" key="3">
    <source>
        <dbReference type="Proteomes" id="UP000240883"/>
    </source>
</evidence>
<evidence type="ECO:0000256" key="1">
    <source>
        <dbReference type="SAM" id="MobiDB-lite"/>
    </source>
</evidence>
<keyword evidence="3" id="KW-1185">Reference proteome</keyword>
<dbReference type="AlphaFoldDB" id="A0A2T2N8P0"/>
<feature type="region of interest" description="Disordered" evidence="1">
    <location>
        <begin position="35"/>
        <end position="55"/>
    </location>
</feature>
<organism evidence="2 3">
    <name type="scientific">Corynespora cassiicola Philippines</name>
    <dbReference type="NCBI Taxonomy" id="1448308"/>
    <lineage>
        <taxon>Eukaryota</taxon>
        <taxon>Fungi</taxon>
        <taxon>Dikarya</taxon>
        <taxon>Ascomycota</taxon>
        <taxon>Pezizomycotina</taxon>
        <taxon>Dothideomycetes</taxon>
        <taxon>Pleosporomycetidae</taxon>
        <taxon>Pleosporales</taxon>
        <taxon>Corynesporascaceae</taxon>
        <taxon>Corynespora</taxon>
    </lineage>
</organism>
<gene>
    <name evidence="2" type="ORF">BS50DRAFT_650997</name>
</gene>
<feature type="region of interest" description="Disordered" evidence="1">
    <location>
        <begin position="126"/>
        <end position="145"/>
    </location>
</feature>
<dbReference type="EMBL" id="KZ678143">
    <property type="protein sequence ID" value="PSN61606.1"/>
    <property type="molecule type" value="Genomic_DNA"/>
</dbReference>
<sequence>MSICKTRQLRQTIHSISVQKQLLHAENNGLREALANDRKRRKQGNPLPKNPLNEYHGGALFWSLSRVQRARDLIEQKERDEEQLQLQKSEAAEARRASKELKDKLLQERCVAKATAQEAQAKERAEQAQKRAQKRAQKQQALRAQQQLQKRIKIAKKVSKRASKQNEIATPKKAYAKACPKQVTQWPGYRYSEPFSIAVANQWAL</sequence>
<protein>
    <submittedName>
        <fullName evidence="2">Uncharacterized protein</fullName>
    </submittedName>
</protein>
<evidence type="ECO:0000313" key="2">
    <source>
        <dbReference type="EMBL" id="PSN61606.1"/>
    </source>
</evidence>
<reference evidence="2 3" key="1">
    <citation type="journal article" date="2018" name="Front. Microbiol.">
        <title>Genome-Wide Analysis of Corynespora cassiicola Leaf Fall Disease Putative Effectors.</title>
        <authorList>
            <person name="Lopez D."/>
            <person name="Ribeiro S."/>
            <person name="Label P."/>
            <person name="Fumanal B."/>
            <person name="Venisse J.S."/>
            <person name="Kohler A."/>
            <person name="de Oliveira R.R."/>
            <person name="Labutti K."/>
            <person name="Lipzen A."/>
            <person name="Lail K."/>
            <person name="Bauer D."/>
            <person name="Ohm R.A."/>
            <person name="Barry K.W."/>
            <person name="Spatafora J."/>
            <person name="Grigoriev I.V."/>
            <person name="Martin F.M."/>
            <person name="Pujade-Renaud V."/>
        </authorList>
    </citation>
    <scope>NUCLEOTIDE SEQUENCE [LARGE SCALE GENOMIC DNA]</scope>
    <source>
        <strain evidence="2 3">Philippines</strain>
    </source>
</reference>
<dbReference type="Proteomes" id="UP000240883">
    <property type="component" value="Unassembled WGS sequence"/>
</dbReference>